<dbReference type="PANTHER" id="PTHR37955">
    <property type="entry name" value="TELLURITE RESISTANCE PROTEIN TEHA"/>
    <property type="match status" value="1"/>
</dbReference>
<keyword evidence="3 5" id="KW-1133">Transmembrane helix</keyword>
<evidence type="ECO:0000313" key="7">
    <source>
        <dbReference type="Proteomes" id="UP001519305"/>
    </source>
</evidence>
<proteinExistence type="predicted"/>
<feature type="transmembrane region" description="Helical" evidence="5">
    <location>
        <begin position="61"/>
        <end position="81"/>
    </location>
</feature>
<organism evidence="6 7">
    <name type="scientific">Corynebacterium freneyi</name>
    <dbReference type="NCBI Taxonomy" id="134034"/>
    <lineage>
        <taxon>Bacteria</taxon>
        <taxon>Bacillati</taxon>
        <taxon>Actinomycetota</taxon>
        <taxon>Actinomycetes</taxon>
        <taxon>Mycobacteriales</taxon>
        <taxon>Corynebacteriaceae</taxon>
        <taxon>Corynebacterium</taxon>
    </lineage>
</organism>
<keyword evidence="7" id="KW-1185">Reference proteome</keyword>
<name>A0ABS4U842_9CORY</name>
<dbReference type="CDD" id="cd09323">
    <property type="entry name" value="TDT_SLAC1_like"/>
    <property type="match status" value="1"/>
</dbReference>
<dbReference type="Proteomes" id="UP001519305">
    <property type="component" value="Unassembled WGS sequence"/>
</dbReference>
<dbReference type="Gene3D" id="1.50.10.150">
    <property type="entry name" value="Voltage-dependent anion channel"/>
    <property type="match status" value="1"/>
</dbReference>
<evidence type="ECO:0000256" key="2">
    <source>
        <dbReference type="ARBA" id="ARBA00022692"/>
    </source>
</evidence>
<dbReference type="EMBL" id="JAGINY010000001">
    <property type="protein sequence ID" value="MBP2332824.1"/>
    <property type="molecule type" value="Genomic_DNA"/>
</dbReference>
<evidence type="ECO:0000256" key="3">
    <source>
        <dbReference type="ARBA" id="ARBA00022989"/>
    </source>
</evidence>
<comment type="subcellular location">
    <subcellularLocation>
        <location evidence="1">Membrane</location>
        <topology evidence="1">Multi-pass membrane protein</topology>
    </subcellularLocation>
</comment>
<dbReference type="InterPro" id="IPR052951">
    <property type="entry name" value="Tellurite_res_ion_channel"/>
</dbReference>
<evidence type="ECO:0000313" key="6">
    <source>
        <dbReference type="EMBL" id="MBP2332824.1"/>
    </source>
</evidence>
<feature type="transmembrane region" description="Helical" evidence="5">
    <location>
        <begin position="289"/>
        <end position="317"/>
    </location>
</feature>
<feature type="transmembrane region" description="Helical" evidence="5">
    <location>
        <begin position="130"/>
        <end position="150"/>
    </location>
</feature>
<protein>
    <submittedName>
        <fullName evidence="6">Tellurite resistance protein</fullName>
    </submittedName>
</protein>
<accession>A0ABS4U842</accession>
<evidence type="ECO:0000256" key="4">
    <source>
        <dbReference type="ARBA" id="ARBA00023136"/>
    </source>
</evidence>
<dbReference type="Pfam" id="PF03595">
    <property type="entry name" value="SLAC1"/>
    <property type="match status" value="1"/>
</dbReference>
<feature type="transmembrane region" description="Helical" evidence="5">
    <location>
        <begin position="30"/>
        <end position="49"/>
    </location>
</feature>
<reference evidence="6 7" key="1">
    <citation type="submission" date="2021-03" db="EMBL/GenBank/DDBJ databases">
        <title>Sequencing the genomes of 1000 actinobacteria strains.</title>
        <authorList>
            <person name="Klenk H.-P."/>
        </authorList>
    </citation>
    <scope>NUCLEOTIDE SEQUENCE [LARGE SCALE GENOMIC DNA]</scope>
    <source>
        <strain evidence="6 7">DSM 44506</strain>
    </source>
</reference>
<feature type="transmembrane region" description="Helical" evidence="5">
    <location>
        <begin position="101"/>
        <end position="118"/>
    </location>
</feature>
<dbReference type="InterPro" id="IPR004695">
    <property type="entry name" value="SLAC1/Mae1/Ssu1/TehA"/>
</dbReference>
<feature type="transmembrane region" description="Helical" evidence="5">
    <location>
        <begin position="187"/>
        <end position="209"/>
    </location>
</feature>
<dbReference type="PANTHER" id="PTHR37955:SF1">
    <property type="entry name" value="DEP DOMAIN-CONTAINING PROTEIN"/>
    <property type="match status" value="1"/>
</dbReference>
<gene>
    <name evidence="6" type="ORF">JOF33_001523</name>
</gene>
<feature type="transmembrane region" description="Helical" evidence="5">
    <location>
        <begin position="162"/>
        <end position="181"/>
    </location>
</feature>
<keyword evidence="4 5" id="KW-0472">Membrane</keyword>
<evidence type="ECO:0000256" key="1">
    <source>
        <dbReference type="ARBA" id="ARBA00004141"/>
    </source>
</evidence>
<feature type="transmembrane region" description="Helical" evidence="5">
    <location>
        <begin position="221"/>
        <end position="241"/>
    </location>
</feature>
<keyword evidence="2 5" id="KW-0812">Transmembrane</keyword>
<comment type="caution">
    <text evidence="6">The sequence shown here is derived from an EMBL/GenBank/DDBJ whole genome shotgun (WGS) entry which is preliminary data.</text>
</comment>
<evidence type="ECO:0000256" key="5">
    <source>
        <dbReference type="SAM" id="Phobius"/>
    </source>
</evidence>
<dbReference type="InterPro" id="IPR038665">
    <property type="entry name" value="Voltage-dep_anion_channel_sf"/>
</dbReference>
<dbReference type="RefSeq" id="WP_209653314.1">
    <property type="nucleotide sequence ID" value="NZ_CP047357.1"/>
</dbReference>
<sequence length="333" mass="35272">MNVTSDDQPGGAVGKPGSATAPTLMDKLRLTPLPLFATVMGTGGLAMAWRCAHDVLGTPAFIADALFWLAAAVYVALLIAYGVRISSRERLLADLRHPMKVTFLTAITVSLVILATSGRAVLPDAVAEGMWWVGSVGHLAGMLLTMRMWIHPRITLDHVTPAWFIPVVGNVLVPLAGVSFGNVGMSVFSFSVGIIMWLGVLPIVLLRLFTHQAMPPKFRPTVLILVAPPAVGSVAALSLFGDLDDPNLAGAALLSTAGAFLLLALTMLPEIIELPFNIPHWAMSFPLAAMAAATLLYSTVFGIFFLAIASLVIAWLWGKTVNAIARGGIFVAE</sequence>
<feature type="transmembrane region" description="Helical" evidence="5">
    <location>
        <begin position="247"/>
        <end position="268"/>
    </location>
</feature>